<evidence type="ECO:0000313" key="1">
    <source>
        <dbReference type="EMBL" id="KKI98063.1"/>
    </source>
</evidence>
<dbReference type="STRING" id="317619.GCA_000332315_02925"/>
<dbReference type="EMBL" id="AJTX02000010">
    <property type="protein sequence ID" value="KKI98063.1"/>
    <property type="molecule type" value="Genomic_DNA"/>
</dbReference>
<dbReference type="AlphaFoldDB" id="A0A0M2PTR4"/>
<comment type="caution">
    <text evidence="1">The sequence shown here is derived from an EMBL/GenBank/DDBJ whole genome shotgun (WGS) entry which is preliminary data.</text>
</comment>
<dbReference type="eggNOG" id="ENOG5033E2N">
    <property type="taxonomic scope" value="Bacteria"/>
</dbReference>
<accession>A0A0M2PTR4</accession>
<proteinExistence type="predicted"/>
<protein>
    <submittedName>
        <fullName evidence="1">Uncharacterized protein</fullName>
    </submittedName>
</protein>
<sequence length="178" mass="20025">MLKSQTLAHSEQLQKVLLPGIFQHLTQSLVGETCTQVHFSHGDELCLDFGPLSPCGHPQLTHLKRGTWGLCTRATPWKLYGDRQLLLDSDAPQTDREIAQAKGFSRDTLQGKTLLNLTLDPETLETSLSFSENHALILYPDLWDEDELQHWVLLMPSAQVLAIGPGYRWACRSVHDRA</sequence>
<organism evidence="1 2">
    <name type="scientific">Prochlorothrix hollandica PCC 9006 = CALU 1027</name>
    <dbReference type="NCBI Taxonomy" id="317619"/>
    <lineage>
        <taxon>Bacteria</taxon>
        <taxon>Bacillati</taxon>
        <taxon>Cyanobacteriota</taxon>
        <taxon>Cyanophyceae</taxon>
        <taxon>Prochlorotrichales</taxon>
        <taxon>Prochlorotrichaceae</taxon>
        <taxon>Prochlorothrix</taxon>
    </lineage>
</organism>
<evidence type="ECO:0000313" key="2">
    <source>
        <dbReference type="Proteomes" id="UP000034681"/>
    </source>
</evidence>
<name>A0A0M2PTR4_PROHO</name>
<reference evidence="1" key="1">
    <citation type="submission" date="2012-04" db="EMBL/GenBank/DDBJ databases">
        <authorList>
            <person name="Borisov I.G."/>
            <person name="Ivanikova N.V."/>
            <person name="Pinevich A.V."/>
        </authorList>
    </citation>
    <scope>NUCLEOTIDE SEQUENCE</scope>
    <source>
        <strain evidence="1">CALU 1027</strain>
    </source>
</reference>
<dbReference type="Proteomes" id="UP000034681">
    <property type="component" value="Unassembled WGS sequence"/>
</dbReference>
<gene>
    <name evidence="1" type="ORF">PROH_20215</name>
</gene>
<keyword evidence="2" id="KW-1185">Reference proteome</keyword>